<dbReference type="InterPro" id="IPR037214">
    <property type="entry name" value="TROVE_dom_sf"/>
</dbReference>
<evidence type="ECO:0000256" key="3">
    <source>
        <dbReference type="ARBA" id="ARBA00022490"/>
    </source>
</evidence>
<comment type="subcellular location">
    <subcellularLocation>
        <location evidence="1">Cytoplasm</location>
    </subcellularLocation>
</comment>
<dbReference type="GO" id="GO:0003723">
    <property type="term" value="F:RNA binding"/>
    <property type="evidence" value="ECO:0007669"/>
    <property type="project" value="UniProtKB-KW"/>
</dbReference>
<dbReference type="InterPro" id="IPR008858">
    <property type="entry name" value="TROVE_dom"/>
</dbReference>
<dbReference type="SUPFAM" id="SSF140864">
    <property type="entry name" value="TROVE domain-like"/>
    <property type="match status" value="1"/>
</dbReference>
<dbReference type="GO" id="GO:0046872">
    <property type="term" value="F:metal ion binding"/>
    <property type="evidence" value="ECO:0007669"/>
    <property type="project" value="UniProtKB-KW"/>
</dbReference>
<dbReference type="PANTHER" id="PTHR14202">
    <property type="entry name" value="60 KDA RIBONUCLEOPROTEIN SSA/RO"/>
    <property type="match status" value="1"/>
</dbReference>
<proteinExistence type="inferred from homology"/>
<keyword evidence="5" id="KW-0694">RNA-binding</keyword>
<dbReference type="Gene3D" id="3.40.50.410">
    <property type="entry name" value="von Willebrand factor, type A domain"/>
    <property type="match status" value="1"/>
</dbReference>
<sequence>MDTALRKVQRFLYLGSDVPFAFDPPRALNFEVGRTVLTPVVHSVGSTDAKVKETAAIDGVDSTKSHPKKSAKQAVDKKETKPTQQAGSTGTPKATTDSTIKLPPSPLLLMIKTTIKNKTLRRLDECLYALAFCAREFPTEEERHSVYELLPELIRTSAELFTFLSYYTQLATHSGYAGFGHGLRKAVVKWYERFTASELAELFVRSTGSSGWTHKDVISKVHPKLASPEKQLIIDAVMKRTSQQQQKQTPVKKGKKKATSNSAPEAKDASKALKRYQSLLQFRSAPNVSSVLELIRLHGAKGKLDLLPKSFQRSAKVWEVFYPHVSYRELLQAVLPMQDYRLLQEGEANTEAFAEVLVKRLDALETEQIHPIEVQLIAKLYQSGKRYLSLMKQSIYHLQQPELPPPAKKVVEGLNMALERSFLHHPKTGARYFIALDLRIAHDRKKVLHNEIISCFQASVMLAFSIFKREKNVTVVAFTDDVEKLTPVAFEPTMGWEQAIEHCVQLMLPKTKVSLAAPIKQAETQKLKVDVFITITDSVVRVNPARVPPLAALQEYRKKAKMNLSRYIAISLRRKDPSFDFPQDVDVSGMLEMVGYSENNAKIIEAFAKNQFF</sequence>
<dbReference type="GO" id="GO:1990904">
    <property type="term" value="C:ribonucleoprotein complex"/>
    <property type="evidence" value="ECO:0007669"/>
    <property type="project" value="UniProtKB-KW"/>
</dbReference>
<evidence type="ECO:0000313" key="10">
    <source>
        <dbReference type="Proteomes" id="UP000075886"/>
    </source>
</evidence>
<reference evidence="10" key="1">
    <citation type="submission" date="2014-01" db="EMBL/GenBank/DDBJ databases">
        <title>The Genome Sequence of Anopheles farauti FAR1 (V2).</title>
        <authorList>
            <consortium name="The Broad Institute Genomics Platform"/>
            <person name="Neafsey D.E."/>
            <person name="Besansky N."/>
            <person name="Howell P."/>
            <person name="Walton C."/>
            <person name="Young S.K."/>
            <person name="Zeng Q."/>
            <person name="Gargeya S."/>
            <person name="Fitzgerald M."/>
            <person name="Haas B."/>
            <person name="Abouelleil A."/>
            <person name="Allen A.W."/>
            <person name="Alvarado L."/>
            <person name="Arachchi H.M."/>
            <person name="Berlin A.M."/>
            <person name="Chapman S.B."/>
            <person name="Gainer-Dewar J."/>
            <person name="Goldberg J."/>
            <person name="Griggs A."/>
            <person name="Gujja S."/>
            <person name="Hansen M."/>
            <person name="Howarth C."/>
            <person name="Imamovic A."/>
            <person name="Ireland A."/>
            <person name="Larimer J."/>
            <person name="McCowan C."/>
            <person name="Murphy C."/>
            <person name="Pearson M."/>
            <person name="Poon T.W."/>
            <person name="Priest M."/>
            <person name="Roberts A."/>
            <person name="Saif S."/>
            <person name="Shea T."/>
            <person name="Sisk P."/>
            <person name="Sykes S."/>
            <person name="Wortman J."/>
            <person name="Nusbaum C."/>
            <person name="Birren B."/>
        </authorList>
    </citation>
    <scope>NUCLEOTIDE SEQUENCE [LARGE SCALE GENOMIC DNA]</scope>
    <source>
        <strain evidence="10">FAR1</strain>
    </source>
</reference>
<evidence type="ECO:0000313" key="9">
    <source>
        <dbReference type="EnsemblMetazoa" id="AFAF000038-PA"/>
    </source>
</evidence>
<evidence type="ECO:0000256" key="1">
    <source>
        <dbReference type="ARBA" id="ARBA00004496"/>
    </source>
</evidence>
<evidence type="ECO:0000256" key="6">
    <source>
        <dbReference type="ARBA" id="ARBA00023274"/>
    </source>
</evidence>
<evidence type="ECO:0000256" key="4">
    <source>
        <dbReference type="ARBA" id="ARBA00022723"/>
    </source>
</evidence>
<feature type="domain" description="TROVE" evidence="8">
    <location>
        <begin position="40"/>
        <end position="430"/>
    </location>
</feature>
<keyword evidence="3" id="KW-0963">Cytoplasm</keyword>
<evidence type="ECO:0000256" key="2">
    <source>
        <dbReference type="ARBA" id="ARBA00007814"/>
    </source>
</evidence>
<dbReference type="PANTHER" id="PTHR14202:SF0">
    <property type="entry name" value="RNA-BINDING PROTEIN RO60"/>
    <property type="match status" value="1"/>
</dbReference>
<comment type="similarity">
    <text evidence="2">Belongs to the Ro 60 kDa family.</text>
</comment>
<evidence type="ECO:0000259" key="8">
    <source>
        <dbReference type="PROSITE" id="PS50988"/>
    </source>
</evidence>
<feature type="region of interest" description="Disordered" evidence="7">
    <location>
        <begin position="239"/>
        <end position="269"/>
    </location>
</feature>
<accession>A0A182PZE5</accession>
<dbReference type="SUPFAM" id="SSF53300">
    <property type="entry name" value="vWA-like"/>
    <property type="match status" value="1"/>
</dbReference>
<dbReference type="InterPro" id="IPR056800">
    <property type="entry name" value="vWA_Ro60"/>
</dbReference>
<dbReference type="STRING" id="69004.A0A182PZE5"/>
<protein>
    <recommendedName>
        <fullName evidence="8">TROVE domain-containing protein</fullName>
    </recommendedName>
</protein>
<feature type="compositionally biased region" description="Polar residues" evidence="7">
    <location>
        <begin position="82"/>
        <end position="99"/>
    </location>
</feature>
<dbReference type="EMBL" id="AXCN02000187">
    <property type="status" value="NOT_ANNOTATED_CDS"/>
    <property type="molecule type" value="Genomic_DNA"/>
</dbReference>
<dbReference type="EnsemblMetazoa" id="AFAF000038-RA">
    <property type="protein sequence ID" value="AFAF000038-PA"/>
    <property type="gene ID" value="AFAF000038"/>
</dbReference>
<dbReference type="PROSITE" id="PS50988">
    <property type="entry name" value="TROVE"/>
    <property type="match status" value="1"/>
</dbReference>
<dbReference type="Proteomes" id="UP000075886">
    <property type="component" value="Unassembled WGS sequence"/>
</dbReference>
<dbReference type="Pfam" id="PF25045">
    <property type="entry name" value="vWA_Ro60"/>
    <property type="match status" value="1"/>
</dbReference>
<dbReference type="GO" id="GO:0005737">
    <property type="term" value="C:cytoplasm"/>
    <property type="evidence" value="ECO:0007669"/>
    <property type="project" value="UniProtKB-SubCell"/>
</dbReference>
<keyword evidence="10" id="KW-1185">Reference proteome</keyword>
<dbReference type="AlphaFoldDB" id="A0A182PZE5"/>
<organism evidence="9 10">
    <name type="scientific">Anopheles farauti</name>
    <dbReference type="NCBI Taxonomy" id="69004"/>
    <lineage>
        <taxon>Eukaryota</taxon>
        <taxon>Metazoa</taxon>
        <taxon>Ecdysozoa</taxon>
        <taxon>Arthropoda</taxon>
        <taxon>Hexapoda</taxon>
        <taxon>Insecta</taxon>
        <taxon>Pterygota</taxon>
        <taxon>Neoptera</taxon>
        <taxon>Endopterygota</taxon>
        <taxon>Diptera</taxon>
        <taxon>Nematocera</taxon>
        <taxon>Culicoidea</taxon>
        <taxon>Culicidae</taxon>
        <taxon>Anophelinae</taxon>
        <taxon>Anopheles</taxon>
    </lineage>
</organism>
<dbReference type="InterPro" id="IPR040322">
    <property type="entry name" value="TROVE2"/>
</dbReference>
<evidence type="ECO:0000256" key="7">
    <source>
        <dbReference type="SAM" id="MobiDB-lite"/>
    </source>
</evidence>
<feature type="region of interest" description="Disordered" evidence="7">
    <location>
        <begin position="57"/>
        <end position="100"/>
    </location>
</feature>
<dbReference type="VEuPathDB" id="VectorBase:AFAF000038"/>
<reference evidence="9" key="2">
    <citation type="submission" date="2020-05" db="UniProtKB">
        <authorList>
            <consortium name="EnsemblMetazoa"/>
        </authorList>
    </citation>
    <scope>IDENTIFICATION</scope>
    <source>
        <strain evidence="9">FAR1</strain>
    </source>
</reference>
<keyword evidence="4" id="KW-0479">Metal-binding</keyword>
<dbReference type="InterPro" id="IPR036465">
    <property type="entry name" value="vWFA_dom_sf"/>
</dbReference>
<name>A0A182PZE5_9DIPT</name>
<dbReference type="Pfam" id="PF05731">
    <property type="entry name" value="TROVE"/>
    <property type="match status" value="1"/>
</dbReference>
<evidence type="ECO:0000256" key="5">
    <source>
        <dbReference type="ARBA" id="ARBA00022884"/>
    </source>
</evidence>
<keyword evidence="6" id="KW-0687">Ribonucleoprotein</keyword>